<keyword evidence="2 3" id="KW-0040">ANK repeat</keyword>
<evidence type="ECO:0000313" key="6">
    <source>
        <dbReference type="EMBL" id="KAK3789859.1"/>
    </source>
</evidence>
<dbReference type="SMART" id="SM00248">
    <property type="entry name" value="ANK"/>
    <property type="match status" value="3"/>
</dbReference>
<dbReference type="Pfam" id="PF12796">
    <property type="entry name" value="Ank_2"/>
    <property type="match status" value="1"/>
</dbReference>
<dbReference type="InterPro" id="IPR036770">
    <property type="entry name" value="Ankyrin_rpt-contain_sf"/>
</dbReference>
<evidence type="ECO:0000256" key="1">
    <source>
        <dbReference type="ARBA" id="ARBA00022737"/>
    </source>
</evidence>
<organism evidence="6 7">
    <name type="scientific">Elysia crispata</name>
    <name type="common">lettuce slug</name>
    <dbReference type="NCBI Taxonomy" id="231223"/>
    <lineage>
        <taxon>Eukaryota</taxon>
        <taxon>Metazoa</taxon>
        <taxon>Spiralia</taxon>
        <taxon>Lophotrochozoa</taxon>
        <taxon>Mollusca</taxon>
        <taxon>Gastropoda</taxon>
        <taxon>Heterobranchia</taxon>
        <taxon>Euthyneura</taxon>
        <taxon>Panpulmonata</taxon>
        <taxon>Sacoglossa</taxon>
        <taxon>Placobranchoidea</taxon>
        <taxon>Plakobranchidae</taxon>
        <taxon>Elysia</taxon>
    </lineage>
</organism>
<dbReference type="PROSITE" id="PS50088">
    <property type="entry name" value="ANK_REPEAT"/>
    <property type="match status" value="2"/>
</dbReference>
<dbReference type="Gene3D" id="1.25.40.20">
    <property type="entry name" value="Ankyrin repeat-containing domain"/>
    <property type="match status" value="1"/>
</dbReference>
<feature type="region of interest" description="Disordered" evidence="4">
    <location>
        <begin position="345"/>
        <end position="366"/>
    </location>
</feature>
<dbReference type="EMBL" id="JAWDGP010001626">
    <property type="protein sequence ID" value="KAK3789859.1"/>
    <property type="molecule type" value="Genomic_DNA"/>
</dbReference>
<keyword evidence="1" id="KW-0677">Repeat</keyword>
<evidence type="ECO:0000259" key="5">
    <source>
        <dbReference type="PROSITE" id="PS50225"/>
    </source>
</evidence>
<keyword evidence="7" id="KW-1185">Reference proteome</keyword>
<feature type="repeat" description="ANK" evidence="3">
    <location>
        <begin position="57"/>
        <end position="89"/>
    </location>
</feature>
<dbReference type="PANTHER" id="PTHR24171">
    <property type="entry name" value="ANKYRIN REPEAT DOMAIN-CONTAINING PROTEIN 39-RELATED"/>
    <property type="match status" value="1"/>
</dbReference>
<gene>
    <name evidence="6" type="ORF">RRG08_060412</name>
</gene>
<feature type="compositionally biased region" description="Polar residues" evidence="4">
    <location>
        <begin position="355"/>
        <end position="364"/>
    </location>
</feature>
<proteinExistence type="predicted"/>
<feature type="domain" description="SOCS box" evidence="5">
    <location>
        <begin position="374"/>
        <end position="437"/>
    </location>
</feature>
<name>A0AAE1AKY4_9GAST</name>
<dbReference type="PANTHER" id="PTHR24171:SF9">
    <property type="entry name" value="ANKYRIN REPEAT DOMAIN-CONTAINING PROTEIN 39"/>
    <property type="match status" value="1"/>
</dbReference>
<dbReference type="AlphaFoldDB" id="A0AAE1AKY4"/>
<dbReference type="SUPFAM" id="SSF48403">
    <property type="entry name" value="Ankyrin repeat"/>
    <property type="match status" value="1"/>
</dbReference>
<feature type="repeat" description="ANK" evidence="3">
    <location>
        <begin position="90"/>
        <end position="124"/>
    </location>
</feature>
<dbReference type="PROSITE" id="PS50225">
    <property type="entry name" value="SOCS"/>
    <property type="match status" value="1"/>
</dbReference>
<reference evidence="6" key="1">
    <citation type="journal article" date="2023" name="G3 (Bethesda)">
        <title>A reference genome for the long-term kleptoplast-retaining sea slug Elysia crispata morphotype clarki.</title>
        <authorList>
            <person name="Eastman K.E."/>
            <person name="Pendleton A.L."/>
            <person name="Shaikh M.A."/>
            <person name="Suttiyut T."/>
            <person name="Ogas R."/>
            <person name="Tomko P."/>
            <person name="Gavelis G."/>
            <person name="Widhalm J.R."/>
            <person name="Wisecaver J.H."/>
        </authorList>
    </citation>
    <scope>NUCLEOTIDE SEQUENCE</scope>
    <source>
        <strain evidence="6">ECLA1</strain>
    </source>
</reference>
<evidence type="ECO:0000256" key="3">
    <source>
        <dbReference type="PROSITE-ProRule" id="PRU00023"/>
    </source>
</evidence>
<dbReference type="InterPro" id="IPR001496">
    <property type="entry name" value="SOCS_box"/>
</dbReference>
<evidence type="ECO:0000313" key="7">
    <source>
        <dbReference type="Proteomes" id="UP001283361"/>
    </source>
</evidence>
<accession>A0AAE1AKY4</accession>
<comment type="caution">
    <text evidence="6">The sequence shown here is derived from an EMBL/GenBank/DDBJ whole genome shotgun (WGS) entry which is preliminary data.</text>
</comment>
<dbReference type="PROSITE" id="PS50297">
    <property type="entry name" value="ANK_REP_REGION"/>
    <property type="match status" value="1"/>
</dbReference>
<evidence type="ECO:0000256" key="4">
    <source>
        <dbReference type="SAM" id="MobiDB-lite"/>
    </source>
</evidence>
<protein>
    <recommendedName>
        <fullName evidence="5">SOCS box domain-containing protein</fullName>
    </recommendedName>
</protein>
<dbReference type="Proteomes" id="UP001283361">
    <property type="component" value="Unassembled WGS sequence"/>
</dbReference>
<sequence length="444" mass="49400">MSSHSHSVDSLASFLSLCQTTVRGDEEGTKNALASRARKIVDVLKLNLSGTNHLILDGRHPLVEACRAGNMKIVEMFVNSGANLNFVDPDGRSPLYAAIVGRNCSLQDIRQLVRWGADVNLHRDGKLPLFASLYCMGTEVSRLLISEGADVNNVVLTCFCFIESVFALNTTLVMVMSGFQLQQFEDLPAMVCLALEIVLAGLSPKTFYLSSGKRLPTRSGNSQRYQMQEESLMSAELAMLWRLQHLCLCLGFRVDRSCVECAIEEVKEQLEVEEFTVPSDDKLIAQADESVPGVSNFTRKYHSFAVENQGPEETVLPEKFPLQQVSTVNISMDSNRETETTIQQQAATDDVAEHTSPNTSSSPESARIDILRNKLSQLLWIQRFQASPLPLTYLARMSIRAYLSQPTISKGKHIDNAISILPVPRIFRDFLALSDYRKSMDSLL</sequence>
<evidence type="ECO:0000256" key="2">
    <source>
        <dbReference type="ARBA" id="ARBA00023043"/>
    </source>
</evidence>
<dbReference type="InterPro" id="IPR002110">
    <property type="entry name" value="Ankyrin_rpt"/>
</dbReference>